<keyword evidence="4" id="KW-0699">rRNA-binding</keyword>
<sequence length="128" mass="14748">MNEYNILTLAFMGDSVYDLYVRHHVIKSLKAKPNALQREATIYVSAKSQSKTAQYLIDSNFLNEDELDIFKRGKNAKIHSKAKNASVMDYRMSTGFEAVLGSLYMSHQIERLEQIVIHSIEYVEQEVK</sequence>
<keyword evidence="4" id="KW-0690">Ribosome biogenesis</keyword>
<dbReference type="InterPro" id="IPR000999">
    <property type="entry name" value="RNase_III_dom"/>
</dbReference>
<reference evidence="6 7" key="1">
    <citation type="submission" date="2018-11" db="EMBL/GenBank/DDBJ databases">
        <title>Genomic Encyclopedia of Type Strains, Phase IV (KMG-IV): sequencing the most valuable type-strain genomes for metagenomic binning, comparative biology and taxonomic classification.</title>
        <authorList>
            <person name="Goeker M."/>
        </authorList>
    </citation>
    <scope>NUCLEOTIDE SEQUENCE [LARGE SCALE GENOMIC DNA]</scope>
    <source>
        <strain evidence="6 7">DSM 29158</strain>
    </source>
</reference>
<dbReference type="EC" id="3.1.26.-" evidence="4"/>
<keyword evidence="4" id="KW-0963">Cytoplasm</keyword>
<keyword evidence="2 4" id="KW-0255">Endonuclease</keyword>
<evidence type="ECO:0000259" key="5">
    <source>
        <dbReference type="Pfam" id="PF00636"/>
    </source>
</evidence>
<comment type="subunit">
    <text evidence="4">Homodimer.</text>
</comment>
<dbReference type="SUPFAM" id="SSF69065">
    <property type="entry name" value="RNase III domain-like"/>
    <property type="match status" value="1"/>
</dbReference>
<dbReference type="EMBL" id="RKRK01000005">
    <property type="protein sequence ID" value="RPF54880.1"/>
    <property type="molecule type" value="Genomic_DNA"/>
</dbReference>
<dbReference type="PIRSF" id="PIRSF005520">
    <property type="entry name" value="UCP005520"/>
    <property type="match status" value="1"/>
</dbReference>
<dbReference type="Pfam" id="PF00636">
    <property type="entry name" value="Ribonuclease_3"/>
    <property type="match status" value="1"/>
</dbReference>
<keyword evidence="1 4" id="KW-0540">Nuclease</keyword>
<keyword evidence="4" id="KW-0460">Magnesium</keyword>
<keyword evidence="7" id="KW-1185">Reference proteome</keyword>
<dbReference type="Gene3D" id="1.10.1520.10">
    <property type="entry name" value="Ribonuclease III domain"/>
    <property type="match status" value="1"/>
</dbReference>
<feature type="active site" evidence="4">
    <location>
        <position position="14"/>
    </location>
</feature>
<comment type="subcellular location">
    <subcellularLocation>
        <location evidence="4">Cytoplasm</location>
    </subcellularLocation>
</comment>
<comment type="similarity">
    <text evidence="4">Belongs to the MrnC RNase family.</text>
</comment>
<keyword evidence="3 4" id="KW-0378">Hydrolase</keyword>
<comment type="cofactor">
    <cofactor evidence="4">
        <name>Mg(2+)</name>
        <dbReference type="ChEBI" id="CHEBI:18420"/>
    </cofactor>
</comment>
<keyword evidence="4" id="KW-0698">rRNA processing</keyword>
<evidence type="ECO:0000256" key="3">
    <source>
        <dbReference type="ARBA" id="ARBA00022801"/>
    </source>
</evidence>
<dbReference type="PANTHER" id="PTHR34276:SF1">
    <property type="entry name" value="MINI-RIBONUCLEASE 3"/>
    <property type="match status" value="1"/>
</dbReference>
<organism evidence="6 7">
    <name type="scientific">Abyssicoccus albus</name>
    <dbReference type="NCBI Taxonomy" id="1817405"/>
    <lineage>
        <taxon>Bacteria</taxon>
        <taxon>Bacillati</taxon>
        <taxon>Bacillota</taxon>
        <taxon>Bacilli</taxon>
        <taxon>Bacillales</taxon>
        <taxon>Abyssicoccaceae</taxon>
    </lineage>
</organism>
<dbReference type="OrthoDB" id="46571at2"/>
<dbReference type="GO" id="GO:0006364">
    <property type="term" value="P:rRNA processing"/>
    <property type="evidence" value="ECO:0007669"/>
    <property type="project" value="UniProtKB-UniRule"/>
</dbReference>
<accession>A0A3N5BHY1</accession>
<evidence type="ECO:0000313" key="6">
    <source>
        <dbReference type="EMBL" id="RPF54880.1"/>
    </source>
</evidence>
<protein>
    <recommendedName>
        <fullName evidence="4">Mini-ribonuclease 3</fullName>
        <shortName evidence="4">Mini-3</shortName>
        <shortName evidence="4">Mini-RNase 3</shortName>
        <ecNumber evidence="4">3.1.26.-</ecNumber>
    </recommendedName>
    <alternativeName>
        <fullName evidence="4">Mini-RNase III</fullName>
        <shortName evidence="4">Mini-III</shortName>
    </alternativeName>
</protein>
<evidence type="ECO:0000313" key="7">
    <source>
        <dbReference type="Proteomes" id="UP000277108"/>
    </source>
</evidence>
<dbReference type="RefSeq" id="WP_123808534.1">
    <property type="nucleotide sequence ID" value="NZ_RKRK01000005.1"/>
</dbReference>
<dbReference type="GO" id="GO:0019843">
    <property type="term" value="F:rRNA binding"/>
    <property type="evidence" value="ECO:0007669"/>
    <property type="project" value="UniProtKB-UniRule"/>
</dbReference>
<evidence type="ECO:0000256" key="2">
    <source>
        <dbReference type="ARBA" id="ARBA00022759"/>
    </source>
</evidence>
<comment type="function">
    <text evidence="4">Involved in correct processing of both the 5' and 3' ends of 23S rRNA precursor. Processes 30S rRNA precursor transcript even in absence of ribonuclease 3 (Rnc); Rnc processes 30S rRNA into smaller rRNA precursors.</text>
</comment>
<evidence type="ECO:0000256" key="1">
    <source>
        <dbReference type="ARBA" id="ARBA00022722"/>
    </source>
</evidence>
<dbReference type="HAMAP" id="MF_01468">
    <property type="entry name" value="RNase_Mini_III"/>
    <property type="match status" value="1"/>
</dbReference>
<dbReference type="PANTHER" id="PTHR34276">
    <property type="entry name" value="MINI-RIBONUCLEASE 3"/>
    <property type="match status" value="1"/>
</dbReference>
<name>A0A3N5BHY1_9BACL</name>
<proteinExistence type="inferred from homology"/>
<dbReference type="GO" id="GO:0005737">
    <property type="term" value="C:cytoplasm"/>
    <property type="evidence" value="ECO:0007669"/>
    <property type="project" value="UniProtKB-SubCell"/>
</dbReference>
<feature type="domain" description="RNase III" evidence="5">
    <location>
        <begin position="8"/>
        <end position="107"/>
    </location>
</feature>
<dbReference type="InterPro" id="IPR036389">
    <property type="entry name" value="RNase_III_sf"/>
</dbReference>
<keyword evidence="4" id="KW-0694">RNA-binding</keyword>
<dbReference type="GO" id="GO:0004525">
    <property type="term" value="F:ribonuclease III activity"/>
    <property type="evidence" value="ECO:0007669"/>
    <property type="project" value="InterPro"/>
</dbReference>
<dbReference type="InterPro" id="IPR008226">
    <property type="entry name" value="Mini3_fam"/>
</dbReference>
<evidence type="ECO:0000256" key="4">
    <source>
        <dbReference type="HAMAP-Rule" id="MF_01468"/>
    </source>
</evidence>
<dbReference type="Proteomes" id="UP000277108">
    <property type="component" value="Unassembled WGS sequence"/>
</dbReference>
<comment type="caution">
    <text evidence="6">The sequence shown here is derived from an EMBL/GenBank/DDBJ whole genome shotgun (WGS) entry which is preliminary data.</text>
</comment>
<gene>
    <name evidence="4" type="primary">mrnC</name>
    <name evidence="6" type="ORF">EDD62_1661</name>
</gene>
<dbReference type="AlphaFoldDB" id="A0A3N5BHY1"/>